<evidence type="ECO:0008006" key="5">
    <source>
        <dbReference type="Google" id="ProtNLM"/>
    </source>
</evidence>
<dbReference type="Proteomes" id="UP000657931">
    <property type="component" value="Unassembled WGS sequence"/>
</dbReference>
<gene>
    <name evidence="3" type="ORF">H9655_14235</name>
</gene>
<reference evidence="3 4" key="1">
    <citation type="submission" date="2020-08" db="EMBL/GenBank/DDBJ databases">
        <title>A Genomic Blueprint of the Chicken Gut Microbiome.</title>
        <authorList>
            <person name="Gilroy R."/>
            <person name="Ravi A."/>
            <person name="Getino M."/>
            <person name="Pursley I."/>
            <person name="Horton D.L."/>
            <person name="Alikhan N.-F."/>
            <person name="Baker D."/>
            <person name="Gharbi K."/>
            <person name="Hall N."/>
            <person name="Watson M."/>
            <person name="Adriaenssens E.M."/>
            <person name="Foster-Nyarko E."/>
            <person name="Jarju S."/>
            <person name="Secka A."/>
            <person name="Antonio M."/>
            <person name="Oren A."/>
            <person name="Chaudhuri R."/>
            <person name="La Ragione R.M."/>
            <person name="Hildebrand F."/>
            <person name="Pallen M.J."/>
        </authorList>
    </citation>
    <scope>NUCLEOTIDE SEQUENCE [LARGE SCALE GENOMIC DNA]</scope>
    <source>
        <strain evidence="3 4">Sa5YUA1</strain>
    </source>
</reference>
<evidence type="ECO:0000256" key="2">
    <source>
        <dbReference type="SAM" id="MobiDB-lite"/>
    </source>
</evidence>
<evidence type="ECO:0000256" key="1">
    <source>
        <dbReference type="ARBA" id="ARBA00023157"/>
    </source>
</evidence>
<organism evidence="3 4">
    <name type="scientific">Cytobacillus stercorigallinarum</name>
    <dbReference type="NCBI Taxonomy" id="2762240"/>
    <lineage>
        <taxon>Bacteria</taxon>
        <taxon>Bacillati</taxon>
        <taxon>Bacillota</taxon>
        <taxon>Bacilli</taxon>
        <taxon>Bacillales</taxon>
        <taxon>Bacillaceae</taxon>
        <taxon>Cytobacillus</taxon>
    </lineage>
</organism>
<comment type="caution">
    <text evidence="3">The sequence shown here is derived from an EMBL/GenBank/DDBJ whole genome shotgun (WGS) entry which is preliminary data.</text>
</comment>
<evidence type="ECO:0000313" key="4">
    <source>
        <dbReference type="Proteomes" id="UP000657931"/>
    </source>
</evidence>
<dbReference type="InterPro" id="IPR020108">
    <property type="entry name" value="Spore_coat_CotD"/>
</dbReference>
<keyword evidence="1" id="KW-1015">Disulfide bond</keyword>
<sequence>MPHQVAGAQTGPWGGQPQFLSPSYSPAQQGPTQVSPTQQYVKPNFSNTNINHVHPSHTTNVNKHCITHKHYFPHTESVVNECKEQHIMCGQPYNPCQTGGWGPKRPW</sequence>
<feature type="compositionally biased region" description="Polar residues" evidence="2">
    <location>
        <begin position="18"/>
        <end position="56"/>
    </location>
</feature>
<proteinExistence type="predicted"/>
<name>A0ABR8QRR1_9BACI</name>
<dbReference type="EMBL" id="JACSQT010000007">
    <property type="protein sequence ID" value="MBD7938188.1"/>
    <property type="molecule type" value="Genomic_DNA"/>
</dbReference>
<accession>A0ABR8QRR1</accession>
<evidence type="ECO:0000313" key="3">
    <source>
        <dbReference type="EMBL" id="MBD7938188.1"/>
    </source>
</evidence>
<dbReference type="InterPro" id="IPR035976">
    <property type="entry name" value="Sushi/SCR/CCP_sf"/>
</dbReference>
<dbReference type="Pfam" id="PF11122">
    <property type="entry name" value="Spore-coat_CotD"/>
    <property type="match status" value="1"/>
</dbReference>
<feature type="region of interest" description="Disordered" evidence="2">
    <location>
        <begin position="1"/>
        <end position="56"/>
    </location>
</feature>
<dbReference type="SUPFAM" id="SSF57535">
    <property type="entry name" value="Complement control module/SCR domain"/>
    <property type="match status" value="1"/>
</dbReference>
<keyword evidence="4" id="KW-1185">Reference proteome</keyword>
<protein>
    <recommendedName>
        <fullName evidence="5">Spore coat protein D</fullName>
    </recommendedName>
</protein>